<dbReference type="SUPFAM" id="SSF102588">
    <property type="entry name" value="LmbE-like"/>
    <property type="match status" value="1"/>
</dbReference>
<dbReference type="AlphaFoldDB" id="A0A2T4ZA27"/>
<dbReference type="InterPro" id="IPR003737">
    <property type="entry name" value="GlcNAc_PI_deacetylase-related"/>
</dbReference>
<dbReference type="Gene3D" id="3.40.50.10320">
    <property type="entry name" value="LmbE-like"/>
    <property type="match status" value="1"/>
</dbReference>
<organism evidence="1 2">
    <name type="scientific">Desmospora activa DSM 45169</name>
    <dbReference type="NCBI Taxonomy" id="1121389"/>
    <lineage>
        <taxon>Bacteria</taxon>
        <taxon>Bacillati</taxon>
        <taxon>Bacillota</taxon>
        <taxon>Bacilli</taxon>
        <taxon>Bacillales</taxon>
        <taxon>Thermoactinomycetaceae</taxon>
        <taxon>Desmospora</taxon>
    </lineage>
</organism>
<proteinExistence type="predicted"/>
<dbReference type="GO" id="GO:0016811">
    <property type="term" value="F:hydrolase activity, acting on carbon-nitrogen (but not peptide) bonds, in linear amides"/>
    <property type="evidence" value="ECO:0007669"/>
    <property type="project" value="TreeGrafter"/>
</dbReference>
<evidence type="ECO:0000313" key="1">
    <source>
        <dbReference type="EMBL" id="PTM58741.1"/>
    </source>
</evidence>
<accession>A0A2T4ZA27</accession>
<dbReference type="GO" id="GO:0019213">
    <property type="term" value="F:deacetylase activity"/>
    <property type="evidence" value="ECO:0007669"/>
    <property type="project" value="InterPro"/>
</dbReference>
<dbReference type="GO" id="GO:0071793">
    <property type="term" value="P:bacillithiol biosynthetic process"/>
    <property type="evidence" value="ECO:0007669"/>
    <property type="project" value="InterPro"/>
</dbReference>
<dbReference type="Pfam" id="PF02585">
    <property type="entry name" value="PIG-L"/>
    <property type="match status" value="1"/>
</dbReference>
<dbReference type="InterPro" id="IPR023842">
    <property type="entry name" value="Bacillithiol_biosynth_BshB1"/>
</dbReference>
<protein>
    <submittedName>
        <fullName evidence="1">Bacillithiol biosynthesis deacetylase BshB1</fullName>
    </submittedName>
</protein>
<dbReference type="RefSeq" id="WP_245891082.1">
    <property type="nucleotide sequence ID" value="NZ_PZZP01000001.1"/>
</dbReference>
<dbReference type="InterPro" id="IPR024078">
    <property type="entry name" value="LmbE-like_dom_sf"/>
</dbReference>
<keyword evidence="2" id="KW-1185">Reference proteome</keyword>
<evidence type="ECO:0000313" key="2">
    <source>
        <dbReference type="Proteomes" id="UP000241639"/>
    </source>
</evidence>
<dbReference type="PANTHER" id="PTHR12993:SF30">
    <property type="entry name" value="N-ACETYL-ALPHA-D-GLUCOSAMINYL L-MALATE DEACETYLASE 1"/>
    <property type="match status" value="1"/>
</dbReference>
<sequence>MTAAEERKVDVLAFGAHPDDVEIGASGILLKHAAQGYRTAICDLTDGELSSNGNVRQRRAEADRAGEILGLSHRIRLGLPDRGLTGAPEQVEAMVRVIRSLQPRVVLAPHWEDRHPDHTACAHLVREAIFDAAIRKRDQASGQKPHRVERIFHYFINDTGKADVIIDISEGYEHKKAAILAFESQFVPGPGRVETPLNRPTYLPMIQGRDQLWGHQIGALYGEGLASPRPIALRSLLPERD</sequence>
<reference evidence="1 2" key="1">
    <citation type="submission" date="2018-04" db="EMBL/GenBank/DDBJ databases">
        <title>Genomic Encyclopedia of Archaeal and Bacterial Type Strains, Phase II (KMG-II): from individual species to whole genera.</title>
        <authorList>
            <person name="Goeker M."/>
        </authorList>
    </citation>
    <scope>NUCLEOTIDE SEQUENCE [LARGE SCALE GENOMIC DNA]</scope>
    <source>
        <strain evidence="1 2">DSM 45169</strain>
    </source>
</reference>
<gene>
    <name evidence="1" type="ORF">C8J48_1331</name>
</gene>
<comment type="caution">
    <text evidence="1">The sequence shown here is derived from an EMBL/GenBank/DDBJ whole genome shotgun (WGS) entry which is preliminary data.</text>
</comment>
<dbReference type="Proteomes" id="UP000241639">
    <property type="component" value="Unassembled WGS sequence"/>
</dbReference>
<name>A0A2T4ZA27_9BACL</name>
<dbReference type="NCBIfam" id="TIGR04001">
    <property type="entry name" value="thiol_BshB1"/>
    <property type="match status" value="1"/>
</dbReference>
<dbReference type="EMBL" id="PZZP01000001">
    <property type="protein sequence ID" value="PTM58741.1"/>
    <property type="molecule type" value="Genomic_DNA"/>
</dbReference>
<dbReference type="PANTHER" id="PTHR12993">
    <property type="entry name" value="N-ACETYLGLUCOSAMINYL-PHOSPHATIDYLINOSITOL DE-N-ACETYLASE-RELATED"/>
    <property type="match status" value="1"/>
</dbReference>